<keyword evidence="5" id="KW-1185">Reference proteome</keyword>
<comment type="caution">
    <text evidence="4">The sequence shown here is derived from an EMBL/GenBank/DDBJ whole genome shotgun (WGS) entry which is preliminary data.</text>
</comment>
<dbReference type="InterPro" id="IPR015797">
    <property type="entry name" value="NUDIX_hydrolase-like_dom_sf"/>
</dbReference>
<reference evidence="4" key="2">
    <citation type="submission" date="2020-09" db="EMBL/GenBank/DDBJ databases">
        <authorList>
            <person name="Sun Q."/>
            <person name="Ohkuma M."/>
        </authorList>
    </citation>
    <scope>NUCLEOTIDE SEQUENCE</scope>
    <source>
        <strain evidence="4">JCM 14719</strain>
    </source>
</reference>
<dbReference type="SUPFAM" id="SSF55811">
    <property type="entry name" value="Nudix"/>
    <property type="match status" value="1"/>
</dbReference>
<gene>
    <name evidence="4" type="primary">yvcI</name>
    <name evidence="4" type="ORF">GCM10007043_15640</name>
</gene>
<protein>
    <submittedName>
        <fullName evidence="4">Putative Nudix hydrolase YvcI</fullName>
    </submittedName>
</protein>
<dbReference type="PROSITE" id="PS51462">
    <property type="entry name" value="NUDIX"/>
    <property type="match status" value="1"/>
</dbReference>
<dbReference type="PANTHER" id="PTHR43046">
    <property type="entry name" value="GDP-MANNOSE MANNOSYL HYDROLASE"/>
    <property type="match status" value="1"/>
</dbReference>
<dbReference type="PANTHER" id="PTHR43046:SF2">
    <property type="entry name" value="8-OXO-DGTP DIPHOSPHATASE-RELATED"/>
    <property type="match status" value="1"/>
</dbReference>
<proteinExistence type="predicted"/>
<evidence type="ECO:0000313" key="4">
    <source>
        <dbReference type="EMBL" id="GGK02435.1"/>
    </source>
</evidence>
<dbReference type="RefSeq" id="WP_188817484.1">
    <property type="nucleotide sequence ID" value="NZ_BMOF01000031.1"/>
</dbReference>
<comment type="cofactor">
    <cofactor evidence="1">
        <name>Mg(2+)</name>
        <dbReference type="ChEBI" id="CHEBI:18420"/>
    </cofactor>
</comment>
<evidence type="ECO:0000259" key="3">
    <source>
        <dbReference type="PROSITE" id="PS51462"/>
    </source>
</evidence>
<keyword evidence="2 4" id="KW-0378">Hydrolase</keyword>
<dbReference type="Proteomes" id="UP000637720">
    <property type="component" value="Unassembled WGS sequence"/>
</dbReference>
<dbReference type="PRINTS" id="PR00502">
    <property type="entry name" value="NUDIXFAMILY"/>
</dbReference>
<feature type="domain" description="Nudix hydrolase" evidence="3">
    <location>
        <begin position="1"/>
        <end position="127"/>
    </location>
</feature>
<dbReference type="InterPro" id="IPR020476">
    <property type="entry name" value="Nudix_hydrolase"/>
</dbReference>
<sequence length="155" mass="17532">MQRVTNCVLRDGNRVLLLRKPRRGWWVAPGGKMEPAESVTEAVIREYREETGLTLIDPALRGVFTVLIEDGGRVVDEWMLFTFYAERYEGEPVTDSPEGVLAWHEVSRIPELPTAPGDQLFLTHITQGGGLITGKFRYTPDYALIDCVIDRREGL</sequence>
<dbReference type="CDD" id="cd18875">
    <property type="entry name" value="NUDIX_Hydrolase"/>
    <property type="match status" value="1"/>
</dbReference>
<dbReference type="EMBL" id="BMOF01000031">
    <property type="protein sequence ID" value="GGK02435.1"/>
    <property type="molecule type" value="Genomic_DNA"/>
</dbReference>
<organism evidence="4 5">
    <name type="scientific">Calditerricola satsumensis</name>
    <dbReference type="NCBI Taxonomy" id="373054"/>
    <lineage>
        <taxon>Bacteria</taxon>
        <taxon>Bacillati</taxon>
        <taxon>Bacillota</taxon>
        <taxon>Bacilli</taxon>
        <taxon>Bacillales</taxon>
        <taxon>Bacillaceae</taxon>
        <taxon>Calditerricola</taxon>
    </lineage>
</organism>
<name>A0A8J3BBU6_9BACI</name>
<dbReference type="InterPro" id="IPR000086">
    <property type="entry name" value="NUDIX_hydrolase_dom"/>
</dbReference>
<evidence type="ECO:0000256" key="2">
    <source>
        <dbReference type="ARBA" id="ARBA00022801"/>
    </source>
</evidence>
<dbReference type="GO" id="GO:0016787">
    <property type="term" value="F:hydrolase activity"/>
    <property type="evidence" value="ECO:0007669"/>
    <property type="project" value="UniProtKB-KW"/>
</dbReference>
<accession>A0A8J3BBU6</accession>
<evidence type="ECO:0000256" key="1">
    <source>
        <dbReference type="ARBA" id="ARBA00001946"/>
    </source>
</evidence>
<evidence type="ECO:0000313" key="5">
    <source>
        <dbReference type="Proteomes" id="UP000637720"/>
    </source>
</evidence>
<dbReference type="Pfam" id="PF00293">
    <property type="entry name" value="NUDIX"/>
    <property type="match status" value="1"/>
</dbReference>
<reference evidence="4" key="1">
    <citation type="journal article" date="2014" name="Int. J. Syst. Evol. Microbiol.">
        <title>Complete genome sequence of Corynebacterium casei LMG S-19264T (=DSM 44701T), isolated from a smear-ripened cheese.</title>
        <authorList>
            <consortium name="US DOE Joint Genome Institute (JGI-PGF)"/>
            <person name="Walter F."/>
            <person name="Albersmeier A."/>
            <person name="Kalinowski J."/>
            <person name="Ruckert C."/>
        </authorList>
    </citation>
    <scope>NUCLEOTIDE SEQUENCE</scope>
    <source>
        <strain evidence="4">JCM 14719</strain>
    </source>
</reference>
<dbReference type="Gene3D" id="3.90.79.10">
    <property type="entry name" value="Nucleoside Triphosphate Pyrophosphohydrolase"/>
    <property type="match status" value="1"/>
</dbReference>
<dbReference type="AlphaFoldDB" id="A0A8J3BBU6"/>